<dbReference type="AlphaFoldDB" id="A0A8K0K900"/>
<dbReference type="InterPro" id="IPR045266">
    <property type="entry name" value="DOH_DOMON"/>
</dbReference>
<reference evidence="4" key="1">
    <citation type="submission" date="2013-04" db="EMBL/GenBank/DDBJ databases">
        <authorList>
            <person name="Qu J."/>
            <person name="Murali S.C."/>
            <person name="Bandaranaike D."/>
            <person name="Bellair M."/>
            <person name="Blankenburg K."/>
            <person name="Chao H."/>
            <person name="Dinh H."/>
            <person name="Doddapaneni H."/>
            <person name="Downs B."/>
            <person name="Dugan-Rocha S."/>
            <person name="Elkadiri S."/>
            <person name="Gnanaolivu R.D."/>
            <person name="Hernandez B."/>
            <person name="Javaid M."/>
            <person name="Jayaseelan J.C."/>
            <person name="Lee S."/>
            <person name="Li M."/>
            <person name="Ming W."/>
            <person name="Munidasa M."/>
            <person name="Muniz J."/>
            <person name="Nguyen L."/>
            <person name="Ongeri F."/>
            <person name="Osuji N."/>
            <person name="Pu L.-L."/>
            <person name="Puazo M."/>
            <person name="Qu C."/>
            <person name="Quiroz J."/>
            <person name="Raj R."/>
            <person name="Weissenberger G."/>
            <person name="Xin Y."/>
            <person name="Zou X."/>
            <person name="Han Y."/>
            <person name="Richards S."/>
            <person name="Worley K."/>
            <person name="Muzny D."/>
            <person name="Gibbs R."/>
        </authorList>
    </citation>
    <scope>NUCLEOTIDE SEQUENCE</scope>
    <source>
        <strain evidence="4">Sampled in the wild</strain>
    </source>
</reference>
<feature type="domain" description="DOMON" evidence="2">
    <location>
        <begin position="332"/>
        <end position="466"/>
    </location>
</feature>
<reference evidence="4" key="2">
    <citation type="submission" date="2017-10" db="EMBL/GenBank/DDBJ databases">
        <title>Ladona fulva Genome sequencing and assembly.</title>
        <authorList>
            <person name="Murali S."/>
            <person name="Richards S."/>
            <person name="Bandaranaike D."/>
            <person name="Bellair M."/>
            <person name="Blankenburg K."/>
            <person name="Chao H."/>
            <person name="Dinh H."/>
            <person name="Doddapaneni H."/>
            <person name="Dugan-Rocha S."/>
            <person name="Elkadiri S."/>
            <person name="Gnanaolivu R."/>
            <person name="Hernandez B."/>
            <person name="Skinner E."/>
            <person name="Javaid M."/>
            <person name="Lee S."/>
            <person name="Li M."/>
            <person name="Ming W."/>
            <person name="Munidasa M."/>
            <person name="Muniz J."/>
            <person name="Nguyen L."/>
            <person name="Hughes D."/>
            <person name="Osuji N."/>
            <person name="Pu L.-L."/>
            <person name="Puazo M."/>
            <person name="Qu C."/>
            <person name="Quiroz J."/>
            <person name="Raj R."/>
            <person name="Weissenberger G."/>
            <person name="Xin Y."/>
            <person name="Zou X."/>
            <person name="Han Y."/>
            <person name="Worley K."/>
            <person name="Muzny D."/>
            <person name="Gibbs R."/>
        </authorList>
    </citation>
    <scope>NUCLEOTIDE SEQUENCE</scope>
    <source>
        <strain evidence="4">Sampled in the wild</strain>
    </source>
</reference>
<dbReference type="Pfam" id="PF10517">
    <property type="entry name" value="DM13"/>
    <property type="match status" value="2"/>
</dbReference>
<dbReference type="EMBL" id="KZ308506">
    <property type="protein sequence ID" value="KAG8230724.1"/>
    <property type="molecule type" value="Genomic_DNA"/>
</dbReference>
<evidence type="ECO:0000313" key="4">
    <source>
        <dbReference type="EMBL" id="KAG8230724.1"/>
    </source>
</evidence>
<dbReference type="PROSITE" id="PS50836">
    <property type="entry name" value="DOMON"/>
    <property type="match status" value="1"/>
</dbReference>
<dbReference type="Proteomes" id="UP000792457">
    <property type="component" value="Unassembled WGS sequence"/>
</dbReference>
<dbReference type="PANTHER" id="PTHR24036:SF16">
    <property type="entry name" value="KNICKKOPF"/>
    <property type="match status" value="1"/>
</dbReference>
<evidence type="ECO:0000259" key="2">
    <source>
        <dbReference type="PROSITE" id="PS50836"/>
    </source>
</evidence>
<dbReference type="SMART" id="SM00664">
    <property type="entry name" value="DoH"/>
    <property type="match status" value="1"/>
</dbReference>
<dbReference type="Pfam" id="PF03351">
    <property type="entry name" value="DOMON"/>
    <property type="match status" value="1"/>
</dbReference>
<dbReference type="PROSITE" id="PS51549">
    <property type="entry name" value="DM13"/>
    <property type="match status" value="2"/>
</dbReference>
<dbReference type="InterPro" id="IPR005018">
    <property type="entry name" value="DOMON_domain"/>
</dbReference>
<dbReference type="InterPro" id="IPR052126">
    <property type="entry name" value="Spindle_Org/Thrombomodulin"/>
</dbReference>
<comment type="caution">
    <text evidence="4">The sequence shown here is derived from an EMBL/GenBank/DDBJ whole genome shotgun (WGS) entry which is preliminary data.</text>
</comment>
<dbReference type="SMART" id="SM00686">
    <property type="entry name" value="DM13"/>
    <property type="match status" value="2"/>
</dbReference>
<organism evidence="4 5">
    <name type="scientific">Ladona fulva</name>
    <name type="common">Scarce chaser dragonfly</name>
    <name type="synonym">Libellula fulva</name>
    <dbReference type="NCBI Taxonomy" id="123851"/>
    <lineage>
        <taxon>Eukaryota</taxon>
        <taxon>Metazoa</taxon>
        <taxon>Ecdysozoa</taxon>
        <taxon>Arthropoda</taxon>
        <taxon>Hexapoda</taxon>
        <taxon>Insecta</taxon>
        <taxon>Pterygota</taxon>
        <taxon>Palaeoptera</taxon>
        <taxon>Odonata</taxon>
        <taxon>Epiprocta</taxon>
        <taxon>Anisoptera</taxon>
        <taxon>Libelluloidea</taxon>
        <taxon>Libellulidae</taxon>
        <taxon>Ladona</taxon>
    </lineage>
</organism>
<accession>A0A8K0K900</accession>
<feature type="domain" description="DM13" evidence="3">
    <location>
        <begin position="198"/>
        <end position="305"/>
    </location>
</feature>
<feature type="non-terminal residue" evidence="4">
    <location>
        <position position="1"/>
    </location>
</feature>
<dbReference type="CDD" id="cd09631">
    <property type="entry name" value="DOMON_DOH"/>
    <property type="match status" value="1"/>
</dbReference>
<keyword evidence="5" id="KW-1185">Reference proteome</keyword>
<dbReference type="OrthoDB" id="2448405at2759"/>
<evidence type="ECO:0000313" key="5">
    <source>
        <dbReference type="Proteomes" id="UP000792457"/>
    </source>
</evidence>
<dbReference type="InterPro" id="IPR019545">
    <property type="entry name" value="DM13_domain"/>
</dbReference>
<name>A0A8K0K900_LADFU</name>
<feature type="domain" description="DM13" evidence="3">
    <location>
        <begin position="75"/>
        <end position="182"/>
    </location>
</feature>
<protein>
    <recommendedName>
        <fullName evidence="6">Protein Skeletor</fullName>
    </recommendedName>
</protein>
<keyword evidence="1" id="KW-0677">Repeat</keyword>
<sequence>KDGGPLYVEYTTSDRSGRDIFVIVGSKGRIESIYIMLITSNTRLKIWAILRVLYLSAYVCAQDADGPQDGGPYQGKYIGKMNSYHHQVSGEIYAVDDTTFLLTNFNYDGNGADTFFWAGASNRPGPLGFIVPNENGRTNILGRYYNREFTLKLPDGKKITEIKWLAVYDLSSQATAMCFLNTFGDIYIPDEFEPPSTQRISQLSGKAHGVTSGPIQVLDAKTLLLPEFSYDGGGRRAFFWIGVGPQPSSKGFKVPDEYGYLDPIRPYLRENVKLELPGELTIFDIDWFSIFDLETKENYGSVAVPDGLNVPPSLVKIVPHKITLPNCVQLHKEYRVSWEVFGPQITIELAAQVGENEYMAFGISGSPTSAQMIGADVAVAYIHGHLGYAKDYNITAKSPCIKVLGQYKGVCKDELLGGLDDNQLHNAVRQDGINTITYRRTLIPTSDPGDKEIPSEGNVQLIWALGLLNEDKEPSFHDLYPRGSLSVNLGRKEAESNCFAFTRTQTTEPLEPWEIPHILDRNIRTFKATLGPSGGKRGYQGMTGMATPGFSWYINGYLAPELYLRRGLTYAFDVRGGNDPHSPDAYHPMIITDEPHGGIDRYHSIGNSKRKPPRVIAGVQFSTRGQARPTAAGPLCLARHSTERDRRVDDEFADFKKFNRSLIYKCDKVKDPVYLEITPNSSWPDTVYYNSFTHSNVGWKIHIVDSFASATAIGGAIQTQCSISWPFIFVLYMSYNFIF</sequence>
<evidence type="ECO:0000259" key="3">
    <source>
        <dbReference type="PROSITE" id="PS51549"/>
    </source>
</evidence>
<evidence type="ECO:0008006" key="6">
    <source>
        <dbReference type="Google" id="ProtNLM"/>
    </source>
</evidence>
<dbReference type="PANTHER" id="PTHR24036">
    <property type="entry name" value="SKELETOR-RELATED"/>
    <property type="match status" value="1"/>
</dbReference>
<evidence type="ECO:0000256" key="1">
    <source>
        <dbReference type="ARBA" id="ARBA00022737"/>
    </source>
</evidence>
<proteinExistence type="predicted"/>
<gene>
    <name evidence="4" type="ORF">J437_LFUL010825</name>
</gene>